<comment type="caution">
    <text evidence="1">The sequence shown here is derived from an EMBL/GenBank/DDBJ whole genome shotgun (WGS) entry which is preliminary data.</text>
</comment>
<evidence type="ECO:0000313" key="2">
    <source>
        <dbReference type="Proteomes" id="UP001333110"/>
    </source>
</evidence>
<organism evidence="1 2">
    <name type="scientific">Mycteria americana</name>
    <name type="common">Wood stork</name>
    <dbReference type="NCBI Taxonomy" id="33587"/>
    <lineage>
        <taxon>Eukaryota</taxon>
        <taxon>Metazoa</taxon>
        <taxon>Chordata</taxon>
        <taxon>Craniata</taxon>
        <taxon>Vertebrata</taxon>
        <taxon>Euteleostomi</taxon>
        <taxon>Archelosauria</taxon>
        <taxon>Archosauria</taxon>
        <taxon>Dinosauria</taxon>
        <taxon>Saurischia</taxon>
        <taxon>Theropoda</taxon>
        <taxon>Coelurosauria</taxon>
        <taxon>Aves</taxon>
        <taxon>Neognathae</taxon>
        <taxon>Neoaves</taxon>
        <taxon>Aequornithes</taxon>
        <taxon>Ciconiiformes</taxon>
        <taxon>Ciconiidae</taxon>
        <taxon>Mycteria</taxon>
    </lineage>
</organism>
<evidence type="ECO:0000313" key="1">
    <source>
        <dbReference type="EMBL" id="KAK4830292.1"/>
    </source>
</evidence>
<proteinExistence type="predicted"/>
<dbReference type="EMBL" id="JAUNZN010000001">
    <property type="protein sequence ID" value="KAK4830292.1"/>
    <property type="molecule type" value="Genomic_DNA"/>
</dbReference>
<protein>
    <submittedName>
        <fullName evidence="1">Uncharacterized protein</fullName>
    </submittedName>
</protein>
<keyword evidence="2" id="KW-1185">Reference proteome</keyword>
<gene>
    <name evidence="1" type="ORF">QYF61_009495</name>
</gene>
<reference evidence="1 2" key="1">
    <citation type="journal article" date="2023" name="J. Hered.">
        <title>Chromosome-level genome of the wood stork (Mycteria americana) provides insight into avian chromosome evolution.</title>
        <authorList>
            <person name="Flamio R. Jr."/>
            <person name="Ramstad K.M."/>
        </authorList>
    </citation>
    <scope>NUCLEOTIDE SEQUENCE [LARGE SCALE GENOMIC DNA]</scope>
    <source>
        <strain evidence="1">JAX WOST 10</strain>
    </source>
</reference>
<dbReference type="Proteomes" id="UP001333110">
    <property type="component" value="Unassembled WGS sequence"/>
</dbReference>
<accession>A0AAN7NRH5</accession>
<dbReference type="AlphaFoldDB" id="A0AAN7NRH5"/>
<name>A0AAN7NRH5_MYCAM</name>
<sequence>MIKGLEHISCKERLRELGLFSLEKRRLRGDLVYTLVYWHILGDIQRLSGHGPGQPGLGLNMSQQCAPAEKKSNSIPGSINWNMASASRDGIISFYSALIRPHLEYSIQCWGSQEKGDINKQEGIQQRSTKIIRARNTVPIRRG</sequence>